<evidence type="ECO:0000256" key="2">
    <source>
        <dbReference type="ARBA" id="ARBA00023015"/>
    </source>
</evidence>
<dbReference type="AlphaFoldDB" id="A0A7X5WX60"/>
<evidence type="ECO:0000256" key="1">
    <source>
        <dbReference type="ARBA" id="ARBA00022798"/>
    </source>
</evidence>
<proteinExistence type="predicted"/>
<evidence type="ECO:0000256" key="4">
    <source>
        <dbReference type="ARBA" id="ARBA00023159"/>
    </source>
</evidence>
<sequence length="263" mass="28640">MRKTQSPEESSPARSGGVQSIVRTFELLEALADQGGSATLSRLAETSGLPLPTIHRLVRTLVDLGYVRQEASREYVLAPRLIRLGESAGRMLSTWAMPHLVRLVDFLGETANLAMLDGDQIVYVAQTPGLHSMRMFTEVGRRVSPHCTAVGKALLADLSEADVRALLRRTGMAEHTEHTITDPQTFQDQLTWVREHGYATDDGEQEIGVRCVAVKIPNVSSRIAFSISGPAPRMTQDLIDRAVPLLVNAAEDLSAELSSTALS</sequence>
<evidence type="ECO:0000256" key="5">
    <source>
        <dbReference type="ARBA" id="ARBA00023163"/>
    </source>
</evidence>
<dbReference type="PANTHER" id="PTHR30136">
    <property type="entry name" value="HELIX-TURN-HELIX TRANSCRIPTIONAL REGULATOR, ICLR FAMILY"/>
    <property type="match status" value="1"/>
</dbReference>
<dbReference type="Pfam" id="PF01614">
    <property type="entry name" value="IclR_C"/>
    <property type="match status" value="1"/>
</dbReference>
<dbReference type="InterPro" id="IPR029016">
    <property type="entry name" value="GAF-like_dom_sf"/>
</dbReference>
<dbReference type="Gene3D" id="3.30.450.40">
    <property type="match status" value="1"/>
</dbReference>
<organism evidence="10 11">
    <name type="scientific">Streptomyces malaysiensis</name>
    <dbReference type="NCBI Taxonomy" id="92644"/>
    <lineage>
        <taxon>Bacteria</taxon>
        <taxon>Bacillati</taxon>
        <taxon>Actinomycetota</taxon>
        <taxon>Actinomycetes</taxon>
        <taxon>Kitasatosporales</taxon>
        <taxon>Streptomycetaceae</taxon>
        <taxon>Streptomyces</taxon>
        <taxon>Streptomyces violaceusniger group</taxon>
    </lineage>
</organism>
<evidence type="ECO:0000256" key="3">
    <source>
        <dbReference type="ARBA" id="ARBA00023125"/>
    </source>
</evidence>
<dbReference type="RefSeq" id="WP_167499496.1">
    <property type="nucleotide sequence ID" value="NZ_JAALLH010000001.1"/>
</dbReference>
<keyword evidence="3" id="KW-0238">DNA-binding</keyword>
<dbReference type="Gene3D" id="1.10.10.10">
    <property type="entry name" value="Winged helix-like DNA-binding domain superfamily/Winged helix DNA-binding domain"/>
    <property type="match status" value="1"/>
</dbReference>
<dbReference type="InterPro" id="IPR014757">
    <property type="entry name" value="Tscrpt_reg_IclR_C"/>
</dbReference>
<dbReference type="FunFam" id="1.10.10.10:FF:000056">
    <property type="entry name" value="IclR family transcriptional regulator"/>
    <property type="match status" value="1"/>
</dbReference>
<comment type="function">
    <text evidence="6">May be an activator protein for the gylABX operon.</text>
</comment>
<gene>
    <name evidence="10" type="ORF">SMALB_0268</name>
</gene>
<keyword evidence="1" id="KW-0319">Glycerol metabolism</keyword>
<dbReference type="SUPFAM" id="SSF46785">
    <property type="entry name" value="Winged helix' DNA-binding domain"/>
    <property type="match status" value="1"/>
</dbReference>
<dbReference type="PANTHER" id="PTHR30136:SF24">
    <property type="entry name" value="HTH-TYPE TRANSCRIPTIONAL REPRESSOR ALLR"/>
    <property type="match status" value="1"/>
</dbReference>
<keyword evidence="5" id="KW-0804">Transcription</keyword>
<evidence type="ECO:0000259" key="9">
    <source>
        <dbReference type="PROSITE" id="PS51078"/>
    </source>
</evidence>
<dbReference type="EMBL" id="JAALLH010000001">
    <property type="protein sequence ID" value="NIY62359.1"/>
    <property type="molecule type" value="Genomic_DNA"/>
</dbReference>
<feature type="domain" description="IclR-ED" evidence="9">
    <location>
        <begin position="80"/>
        <end position="259"/>
    </location>
</feature>
<dbReference type="InterPro" id="IPR036388">
    <property type="entry name" value="WH-like_DNA-bd_sf"/>
</dbReference>
<dbReference type="GO" id="GO:0003700">
    <property type="term" value="F:DNA-binding transcription factor activity"/>
    <property type="evidence" value="ECO:0007669"/>
    <property type="project" value="TreeGrafter"/>
</dbReference>
<evidence type="ECO:0000259" key="8">
    <source>
        <dbReference type="PROSITE" id="PS51077"/>
    </source>
</evidence>
<protein>
    <recommendedName>
        <fullName evidence="7">Glycerol operon regulatory protein</fullName>
    </recommendedName>
</protein>
<evidence type="ECO:0000313" key="10">
    <source>
        <dbReference type="EMBL" id="NIY62359.1"/>
    </source>
</evidence>
<evidence type="ECO:0000313" key="11">
    <source>
        <dbReference type="Proteomes" id="UP000536624"/>
    </source>
</evidence>
<keyword evidence="2" id="KW-0805">Transcription regulation</keyword>
<name>A0A7X5WX60_STRMQ</name>
<dbReference type="InterPro" id="IPR005471">
    <property type="entry name" value="Tscrpt_reg_IclR_N"/>
</dbReference>
<accession>A0A7X5WX60</accession>
<reference evidence="10 11" key="1">
    <citation type="submission" date="2020-02" db="EMBL/GenBank/DDBJ databases">
        <title>Streptomyces malaysiensis DSM14702 (JHCC583434, PFL_A843) Genome sequencing and assembly.</title>
        <authorList>
            <person name="Samborskyy M."/>
        </authorList>
    </citation>
    <scope>NUCLEOTIDE SEQUENCE [LARGE SCALE GENOMIC DNA]</scope>
    <source>
        <strain evidence="10 11">DSM 14702</strain>
    </source>
</reference>
<keyword evidence="4" id="KW-0010">Activator</keyword>
<dbReference type="InterPro" id="IPR050707">
    <property type="entry name" value="HTH_MetabolicPath_Reg"/>
</dbReference>
<dbReference type="Pfam" id="PF09339">
    <property type="entry name" value="HTH_IclR"/>
    <property type="match status" value="1"/>
</dbReference>
<dbReference type="PROSITE" id="PS51078">
    <property type="entry name" value="ICLR_ED"/>
    <property type="match status" value="1"/>
</dbReference>
<dbReference type="GO" id="GO:0045892">
    <property type="term" value="P:negative regulation of DNA-templated transcription"/>
    <property type="evidence" value="ECO:0007669"/>
    <property type="project" value="TreeGrafter"/>
</dbReference>
<dbReference type="InterPro" id="IPR036390">
    <property type="entry name" value="WH_DNA-bd_sf"/>
</dbReference>
<feature type="domain" description="HTH iclR-type" evidence="8">
    <location>
        <begin position="18"/>
        <end position="79"/>
    </location>
</feature>
<dbReference type="SUPFAM" id="SSF55781">
    <property type="entry name" value="GAF domain-like"/>
    <property type="match status" value="1"/>
</dbReference>
<dbReference type="GO" id="GO:0003677">
    <property type="term" value="F:DNA binding"/>
    <property type="evidence" value="ECO:0007669"/>
    <property type="project" value="UniProtKB-KW"/>
</dbReference>
<evidence type="ECO:0000256" key="7">
    <source>
        <dbReference type="ARBA" id="ARBA00070406"/>
    </source>
</evidence>
<comment type="caution">
    <text evidence="10">The sequence shown here is derived from an EMBL/GenBank/DDBJ whole genome shotgun (WGS) entry which is preliminary data.</text>
</comment>
<evidence type="ECO:0000256" key="6">
    <source>
        <dbReference type="ARBA" id="ARBA00058938"/>
    </source>
</evidence>
<dbReference type="Proteomes" id="UP000536624">
    <property type="component" value="Unassembled WGS sequence"/>
</dbReference>
<dbReference type="GO" id="GO:0006071">
    <property type="term" value="P:glycerol metabolic process"/>
    <property type="evidence" value="ECO:0007669"/>
    <property type="project" value="UniProtKB-KW"/>
</dbReference>
<dbReference type="SMART" id="SM00346">
    <property type="entry name" value="HTH_ICLR"/>
    <property type="match status" value="1"/>
</dbReference>
<dbReference type="PROSITE" id="PS51077">
    <property type="entry name" value="HTH_ICLR"/>
    <property type="match status" value="1"/>
</dbReference>